<organism evidence="1 2">
    <name type="scientific">Nitrososphaeria virus YSH_1032793</name>
    <dbReference type="NCBI Taxonomy" id="3071320"/>
    <lineage>
        <taxon>Viruses</taxon>
        <taxon>Duplodnaviria</taxon>
        <taxon>Heunggongvirae</taxon>
        <taxon>Uroviricota</taxon>
        <taxon>Caudoviricetes</taxon>
        <taxon>Juravirales</taxon>
        <taxon>Yanlukaviridae</taxon>
        <taxon>Sweetvirus</taxon>
        <taxon>Sweetvirus yangshanense</taxon>
    </lineage>
</organism>
<evidence type="ECO:0000313" key="1">
    <source>
        <dbReference type="EMBL" id="UVF62260.1"/>
    </source>
</evidence>
<evidence type="ECO:0000313" key="2">
    <source>
        <dbReference type="Proteomes" id="UP001156951"/>
    </source>
</evidence>
<keyword evidence="2" id="KW-1185">Reference proteome</keyword>
<accession>A0A976YEW0</accession>
<dbReference type="Proteomes" id="UP001156951">
    <property type="component" value="Segment"/>
</dbReference>
<name>A0A976YEW0_9CAUD</name>
<dbReference type="EMBL" id="ON649698">
    <property type="protein sequence ID" value="UVF62260.1"/>
    <property type="molecule type" value="Genomic_DNA"/>
</dbReference>
<sequence>MISLTKTFFFDFSKIPLSNDIVDKQINDWLRKTKIRINNIEYHLGDSYLFVNLYYDMRLKK</sequence>
<reference evidence="1 2" key="1">
    <citation type="submission" date="2022-05" db="EMBL/GenBank/DDBJ databases">
        <title>Diverse viruses of marine archaea discovered using metagenomics.</title>
        <authorList>
            <person name="Zhou Y."/>
        </authorList>
    </citation>
    <scope>NUCLEOTIDE SEQUENCE [LARGE SCALE GENOMIC DNA]</scope>
    <source>
        <strain evidence="1">YSH_1032793</strain>
    </source>
</reference>
<protein>
    <submittedName>
        <fullName evidence="1">Uncharacterized protein</fullName>
    </submittedName>
</protein>
<proteinExistence type="predicted"/>